<dbReference type="SMART" id="SM00470">
    <property type="entry name" value="ParB"/>
    <property type="match status" value="1"/>
</dbReference>
<dbReference type="Pfam" id="PF02195">
    <property type="entry name" value="ParB_N"/>
    <property type="match status" value="1"/>
</dbReference>
<dbReference type="Pfam" id="PF17762">
    <property type="entry name" value="HTH_ParB"/>
    <property type="match status" value="1"/>
</dbReference>
<dbReference type="GO" id="GO:0007059">
    <property type="term" value="P:chromosome segregation"/>
    <property type="evidence" value="ECO:0007669"/>
    <property type="project" value="UniProtKB-KW"/>
</dbReference>
<dbReference type="NCBIfam" id="TIGR00180">
    <property type="entry name" value="parB_part"/>
    <property type="match status" value="1"/>
</dbReference>
<dbReference type="InterPro" id="IPR041468">
    <property type="entry name" value="HTH_ParB/Spo0J"/>
</dbReference>
<evidence type="ECO:0000256" key="1">
    <source>
        <dbReference type="ARBA" id="ARBA00022829"/>
    </source>
</evidence>
<feature type="domain" description="ParB-like N-terminal" evidence="2">
    <location>
        <begin position="4"/>
        <end position="99"/>
    </location>
</feature>
<accession>X1S9S0</accession>
<organism evidence="3">
    <name type="scientific">marine sediment metagenome</name>
    <dbReference type="NCBI Taxonomy" id="412755"/>
    <lineage>
        <taxon>unclassified sequences</taxon>
        <taxon>metagenomes</taxon>
        <taxon>ecological metagenomes</taxon>
    </lineage>
</organism>
<dbReference type="AlphaFoldDB" id="X1S9S0"/>
<gene>
    <name evidence="3" type="ORF">S12H4_07136</name>
</gene>
<dbReference type="SUPFAM" id="SSF110849">
    <property type="entry name" value="ParB/Sulfiredoxin"/>
    <property type="match status" value="1"/>
</dbReference>
<protein>
    <recommendedName>
        <fullName evidence="2">ParB-like N-terminal domain-containing protein</fullName>
    </recommendedName>
</protein>
<evidence type="ECO:0000259" key="2">
    <source>
        <dbReference type="SMART" id="SM00470"/>
    </source>
</evidence>
<dbReference type="GO" id="GO:0003677">
    <property type="term" value="F:DNA binding"/>
    <property type="evidence" value="ECO:0007669"/>
    <property type="project" value="InterPro"/>
</dbReference>
<dbReference type="Gene3D" id="1.10.10.2830">
    <property type="match status" value="1"/>
</dbReference>
<comment type="caution">
    <text evidence="3">The sequence shown here is derived from an EMBL/GenBank/DDBJ whole genome shotgun (WGS) entry which is preliminary data.</text>
</comment>
<dbReference type="InterPro" id="IPR036086">
    <property type="entry name" value="ParB/Sulfiredoxin_sf"/>
</dbReference>
<evidence type="ECO:0000313" key="3">
    <source>
        <dbReference type="EMBL" id="GAI72180.1"/>
    </source>
</evidence>
<name>X1S9S0_9ZZZZ</name>
<dbReference type="EMBL" id="BARW01002592">
    <property type="protein sequence ID" value="GAI72180.1"/>
    <property type="molecule type" value="Genomic_DNA"/>
</dbReference>
<dbReference type="PANTHER" id="PTHR33375">
    <property type="entry name" value="CHROMOSOME-PARTITIONING PROTEIN PARB-RELATED"/>
    <property type="match status" value="1"/>
</dbReference>
<reference evidence="3" key="1">
    <citation type="journal article" date="2014" name="Front. Microbiol.">
        <title>High frequency of phylogenetically diverse reductive dehalogenase-homologous genes in deep subseafloor sedimentary metagenomes.</title>
        <authorList>
            <person name="Kawai M."/>
            <person name="Futagami T."/>
            <person name="Toyoda A."/>
            <person name="Takaki Y."/>
            <person name="Nishi S."/>
            <person name="Hori S."/>
            <person name="Arai W."/>
            <person name="Tsubouchi T."/>
            <person name="Morono Y."/>
            <person name="Uchiyama I."/>
            <person name="Ito T."/>
            <person name="Fujiyama A."/>
            <person name="Inagaki F."/>
            <person name="Takami H."/>
        </authorList>
    </citation>
    <scope>NUCLEOTIDE SEQUENCE</scope>
    <source>
        <strain evidence="3">Expedition CK06-06</strain>
    </source>
</reference>
<feature type="non-terminal residue" evidence="3">
    <location>
        <position position="240"/>
    </location>
</feature>
<dbReference type="InterPro" id="IPR050336">
    <property type="entry name" value="Chromosome_partition/occlusion"/>
</dbReference>
<dbReference type="PANTHER" id="PTHR33375:SF1">
    <property type="entry name" value="CHROMOSOME-PARTITIONING PROTEIN PARB-RELATED"/>
    <property type="match status" value="1"/>
</dbReference>
<proteinExistence type="predicted"/>
<dbReference type="InterPro" id="IPR003115">
    <property type="entry name" value="ParB_N"/>
</dbReference>
<keyword evidence="1" id="KW-0159">Chromosome partition</keyword>
<sequence length="240" mass="27303">MAIKDILLELVDDNPYNPRKHYPQAKVKEMAQSLREIGLRQVPEGRHVDGRVQLAYGHMRLRGFAANQKSDPEHWKMMPIDVKEISDPDMFHFAMEENLRRTDITPIEVARCIEAFSEMFPDVTEKELGEKHGMSEANVSNMKRVLRLPELFLGKIDEGLITFTQGRELLTLEGLPDAKELMSSALAGINTTGNKSYSKPNTVEGLQQSIHSVISGHCRPLDKEWQGYRWDLLFDTRAAG</sequence>
<dbReference type="GO" id="GO:0005694">
    <property type="term" value="C:chromosome"/>
    <property type="evidence" value="ECO:0007669"/>
    <property type="project" value="TreeGrafter"/>
</dbReference>
<dbReference type="SUPFAM" id="SSF109709">
    <property type="entry name" value="KorB DNA-binding domain-like"/>
    <property type="match status" value="1"/>
</dbReference>
<dbReference type="InterPro" id="IPR004437">
    <property type="entry name" value="ParB/RepB/Spo0J"/>
</dbReference>